<proteinExistence type="predicted"/>
<evidence type="ECO:0000313" key="1">
    <source>
        <dbReference type="EMBL" id="KYO45663.1"/>
    </source>
</evidence>
<accession>A0A151P9F8</accession>
<dbReference type="AlphaFoldDB" id="A0A151P9F8"/>
<evidence type="ECO:0000313" key="2">
    <source>
        <dbReference type="Proteomes" id="UP000050525"/>
    </source>
</evidence>
<gene>
    <name evidence="1" type="ORF">Y1Q_0021344</name>
</gene>
<organism evidence="1 2">
    <name type="scientific">Alligator mississippiensis</name>
    <name type="common">American alligator</name>
    <dbReference type="NCBI Taxonomy" id="8496"/>
    <lineage>
        <taxon>Eukaryota</taxon>
        <taxon>Metazoa</taxon>
        <taxon>Chordata</taxon>
        <taxon>Craniata</taxon>
        <taxon>Vertebrata</taxon>
        <taxon>Euteleostomi</taxon>
        <taxon>Archelosauria</taxon>
        <taxon>Archosauria</taxon>
        <taxon>Crocodylia</taxon>
        <taxon>Alligatoridae</taxon>
        <taxon>Alligatorinae</taxon>
        <taxon>Alligator</taxon>
    </lineage>
</organism>
<dbReference type="Proteomes" id="UP000050525">
    <property type="component" value="Unassembled WGS sequence"/>
</dbReference>
<protein>
    <submittedName>
        <fullName evidence="1">Uncharacterized protein</fullName>
    </submittedName>
</protein>
<dbReference type="EMBL" id="AKHW03000533">
    <property type="protein sequence ID" value="KYO45663.1"/>
    <property type="molecule type" value="Genomic_DNA"/>
</dbReference>
<sequence length="100" mass="11161">MPSKAAVKAEIRRELKSSEYLWVLLPVGQVEACACLGSIRAEILELAQGVRKMGFISSWEWCLPKGCPEEDISWTPVLGHEKDTFLGEGRRQDGKSVYPP</sequence>
<comment type="caution">
    <text evidence="1">The sequence shown here is derived from an EMBL/GenBank/DDBJ whole genome shotgun (WGS) entry which is preliminary data.</text>
</comment>
<reference evidence="1 2" key="1">
    <citation type="journal article" date="2012" name="Genome Biol.">
        <title>Sequencing three crocodilian genomes to illuminate the evolution of archosaurs and amniotes.</title>
        <authorList>
            <person name="St John J.A."/>
            <person name="Braun E.L."/>
            <person name="Isberg S.R."/>
            <person name="Miles L.G."/>
            <person name="Chong A.Y."/>
            <person name="Gongora J."/>
            <person name="Dalzell P."/>
            <person name="Moran C."/>
            <person name="Bed'hom B."/>
            <person name="Abzhanov A."/>
            <person name="Burgess S.C."/>
            <person name="Cooksey A.M."/>
            <person name="Castoe T.A."/>
            <person name="Crawford N.G."/>
            <person name="Densmore L.D."/>
            <person name="Drew J.C."/>
            <person name="Edwards S.V."/>
            <person name="Faircloth B.C."/>
            <person name="Fujita M.K."/>
            <person name="Greenwold M.J."/>
            <person name="Hoffmann F.G."/>
            <person name="Howard J.M."/>
            <person name="Iguchi T."/>
            <person name="Janes D.E."/>
            <person name="Khan S.Y."/>
            <person name="Kohno S."/>
            <person name="de Koning A.J."/>
            <person name="Lance S.L."/>
            <person name="McCarthy F.M."/>
            <person name="McCormack J.E."/>
            <person name="Merchant M.E."/>
            <person name="Peterson D.G."/>
            <person name="Pollock D.D."/>
            <person name="Pourmand N."/>
            <person name="Raney B.J."/>
            <person name="Roessler K.A."/>
            <person name="Sanford J.R."/>
            <person name="Sawyer R.H."/>
            <person name="Schmidt C.J."/>
            <person name="Triplett E.W."/>
            <person name="Tuberville T.D."/>
            <person name="Venegas-Anaya M."/>
            <person name="Howard J.T."/>
            <person name="Jarvis E.D."/>
            <person name="Guillette L.J.Jr."/>
            <person name="Glenn T.C."/>
            <person name="Green R.E."/>
            <person name="Ray D.A."/>
        </authorList>
    </citation>
    <scope>NUCLEOTIDE SEQUENCE [LARGE SCALE GENOMIC DNA]</scope>
    <source>
        <strain evidence="1">KSC_2009_1</strain>
    </source>
</reference>
<name>A0A151P9F8_ALLMI</name>
<keyword evidence="2" id="KW-1185">Reference proteome</keyword>